<feature type="compositionally biased region" description="Low complexity" evidence="4">
    <location>
        <begin position="983"/>
        <end position="1030"/>
    </location>
</feature>
<dbReference type="PANTHER" id="PTHR11371">
    <property type="entry name" value="DEOXYRIBONUCLEASE"/>
    <property type="match status" value="1"/>
</dbReference>
<keyword evidence="7" id="KW-1185">Reference proteome</keyword>
<comment type="similarity">
    <text evidence="1">Belongs to the DNase I family.</text>
</comment>
<evidence type="ECO:0000256" key="3">
    <source>
        <dbReference type="ARBA" id="ARBA00022801"/>
    </source>
</evidence>
<feature type="region of interest" description="Disordered" evidence="4">
    <location>
        <begin position="419"/>
        <end position="474"/>
    </location>
</feature>
<feature type="domain" description="Endonuclease/exonuclease/phosphatase" evidence="5">
    <location>
        <begin position="513"/>
        <end position="758"/>
    </location>
</feature>
<comment type="caution">
    <text evidence="6">The sequence shown here is derived from an EMBL/GenBank/DDBJ whole genome shotgun (WGS) entry which is preliminary data.</text>
</comment>
<sequence length="1159" mass="125231">MESPQDPSEYANHNDDTEYASFLCFPEVVQRVGSGHICRKPTTLLTNLSDLSQLQELRGGGQEKGMVQGMIGRRNHEEAQAIHGKRSLAKMDLTACRKHAAMQHTPYRRDCRVCIESMGVQAHKRLKLATWALCMSRHCYGSYPLAKQVQPMEADSSAPDEAAVIQTLPEEDEEVRCDERQLLRLALRRYREDLQAQIHSAEEMIQIPFARPSVARALSSCARAAERAVQQPGHAIHSRIPLGPNEVRRRKHCPRRQGRTGQAICYHMFRCHDVGRPETRDEDWGSADFCVAGASSSSSVQHQLQARRALELALQAQTGEGVVLPVAATPPFLRQLFQHMVQSQGTGLVVRVDIRSQILFLCQSNRVSMVSWLVPGLETWRRAGDCLFRCHEPLAISRDMDGNRFTDFRAADSQPVEFKDWDESREPVKETRRPGGTVEEWRSARATASGARNSDRNRTPNSGPPSPSPLVFAPNSACRGVTVETVRNRDKTKTVRSSNKLETAPSCDGVFFATFNIQNYGVSKASKPAVLDALAATIHRYDVVTIQEISQLPDDTGVCGDHTESAICDLQAAVNAQGRSFSLAIFPRIGDEQYAVMYDSSKALFLEGATYPDNSSVYSRPPYAFHLQVGGSSMVIASTHTSPSSASSEIAQYPSVISWMEATFTADYYMVAGDYNADGSYFDEDSDWTAIMNSIPSYSLLTGNEMDTTLALSSNTYDRIIVSSAMEASGCAVYKLEDHLNLSGVLAEGCAQDYISSDICSSSTVEWHEVAKELSDHYPVELCMHLNGSCTDCVAFTTVAPQQLGADSCARVGFHADNPDDFGLLFLEALAPQSSVYVTDGGCSASGVLREGEGLLQFQASEELPAGSVLSLENFSSVSGTFSLSISGDQILVFSGSKDNPTYMCAINFDGSGWASGAESASTSALPPGLTGFALPETDNAAYVGSTTGTVQELLQWIHLEENWRSDNSEAVPIPRSFTVVTTTTSTASGTTTNTATTTGSHTHTVSTQTSTSSTTTTATTATTTTTTSGTGTGDIEPSGTATSQVTASTMASTTSTSWTTISASKRSSTMPSTTTEFDSTTTSSRTSSNTTTSCTATTSLTAISLKFPRISSSTTVTQTTTSTGNRLYQSVGYVAVSASTDACRVRWYLPCAIAVLVA</sequence>
<dbReference type="InterPro" id="IPR036691">
    <property type="entry name" value="Endo/exonu/phosph_ase_sf"/>
</dbReference>
<organism evidence="6 7">
    <name type="scientific">Durusdinium trenchii</name>
    <dbReference type="NCBI Taxonomy" id="1381693"/>
    <lineage>
        <taxon>Eukaryota</taxon>
        <taxon>Sar</taxon>
        <taxon>Alveolata</taxon>
        <taxon>Dinophyceae</taxon>
        <taxon>Suessiales</taxon>
        <taxon>Symbiodiniaceae</taxon>
        <taxon>Durusdinium</taxon>
    </lineage>
</organism>
<dbReference type="Gene3D" id="3.60.10.10">
    <property type="entry name" value="Endonuclease/exonuclease/phosphatase"/>
    <property type="match status" value="1"/>
</dbReference>
<evidence type="ECO:0000256" key="4">
    <source>
        <dbReference type="SAM" id="MobiDB-lite"/>
    </source>
</evidence>
<feature type="compositionally biased region" description="Basic and acidic residues" evidence="4">
    <location>
        <begin position="419"/>
        <end position="443"/>
    </location>
</feature>
<accession>A0ABP0IRW1</accession>
<keyword evidence="2" id="KW-0540">Nuclease</keyword>
<name>A0ABP0IRW1_9DINO</name>
<keyword evidence="3" id="KW-0378">Hydrolase</keyword>
<evidence type="ECO:0000259" key="5">
    <source>
        <dbReference type="Pfam" id="PF03372"/>
    </source>
</evidence>
<feature type="region of interest" description="Disordered" evidence="4">
    <location>
        <begin position="983"/>
        <end position="1090"/>
    </location>
</feature>
<evidence type="ECO:0000256" key="1">
    <source>
        <dbReference type="ARBA" id="ARBA00007359"/>
    </source>
</evidence>
<protein>
    <recommendedName>
        <fullName evidence="5">Endonuclease/exonuclease/phosphatase domain-containing protein</fullName>
    </recommendedName>
</protein>
<feature type="compositionally biased region" description="Low complexity" evidence="4">
    <location>
        <begin position="1041"/>
        <end position="1090"/>
    </location>
</feature>
<evidence type="ECO:0000256" key="2">
    <source>
        <dbReference type="ARBA" id="ARBA00022722"/>
    </source>
</evidence>
<dbReference type="InterPro" id="IPR005135">
    <property type="entry name" value="Endo/exonuclease/phosphatase"/>
</dbReference>
<dbReference type="PANTHER" id="PTHR11371:SF31">
    <property type="entry name" value="EXTRACELLULAR NUCLEASE"/>
    <property type="match status" value="1"/>
</dbReference>
<evidence type="ECO:0000313" key="6">
    <source>
        <dbReference type="EMBL" id="CAK9004073.1"/>
    </source>
</evidence>
<evidence type="ECO:0000313" key="7">
    <source>
        <dbReference type="Proteomes" id="UP001642484"/>
    </source>
</evidence>
<dbReference type="Proteomes" id="UP001642484">
    <property type="component" value="Unassembled WGS sequence"/>
</dbReference>
<reference evidence="6 7" key="1">
    <citation type="submission" date="2024-02" db="EMBL/GenBank/DDBJ databases">
        <authorList>
            <person name="Chen Y."/>
            <person name="Shah S."/>
            <person name="Dougan E. K."/>
            <person name="Thang M."/>
            <person name="Chan C."/>
        </authorList>
    </citation>
    <scope>NUCLEOTIDE SEQUENCE [LARGE SCALE GENOMIC DNA]</scope>
</reference>
<dbReference type="Pfam" id="PF03372">
    <property type="entry name" value="Exo_endo_phos"/>
    <property type="match status" value="1"/>
</dbReference>
<dbReference type="EMBL" id="CAXAMN010003335">
    <property type="protein sequence ID" value="CAK9004073.1"/>
    <property type="molecule type" value="Genomic_DNA"/>
</dbReference>
<dbReference type="SMART" id="SM00476">
    <property type="entry name" value="DNaseIc"/>
    <property type="match status" value="1"/>
</dbReference>
<dbReference type="InterPro" id="IPR016202">
    <property type="entry name" value="DNase_I"/>
</dbReference>
<dbReference type="SUPFAM" id="SSF56219">
    <property type="entry name" value="DNase I-like"/>
    <property type="match status" value="1"/>
</dbReference>
<gene>
    <name evidence="6" type="ORF">CCMP2556_LOCUS7539</name>
</gene>
<dbReference type="PRINTS" id="PR00130">
    <property type="entry name" value="DNASEI"/>
</dbReference>
<proteinExistence type="inferred from homology"/>